<comment type="catalytic activity">
    <reaction evidence="6">
        <text>cytidine(1402) in 16S rRNA + S-adenosyl-L-methionine = N(4)-methylcytidine(1402) in 16S rRNA + S-adenosyl-L-homocysteine + H(+)</text>
        <dbReference type="Rhea" id="RHEA:42928"/>
        <dbReference type="Rhea" id="RHEA-COMP:10286"/>
        <dbReference type="Rhea" id="RHEA-COMP:10287"/>
        <dbReference type="ChEBI" id="CHEBI:15378"/>
        <dbReference type="ChEBI" id="CHEBI:57856"/>
        <dbReference type="ChEBI" id="CHEBI:59789"/>
        <dbReference type="ChEBI" id="CHEBI:74506"/>
        <dbReference type="ChEBI" id="CHEBI:82748"/>
        <dbReference type="EC" id="2.1.1.199"/>
    </reaction>
</comment>
<dbReference type="GO" id="GO:0005737">
    <property type="term" value="C:cytoplasm"/>
    <property type="evidence" value="ECO:0007669"/>
    <property type="project" value="UniProtKB-SubCell"/>
</dbReference>
<name>A0A1N6HF89_9BACT</name>
<evidence type="ECO:0000256" key="7">
    <source>
        <dbReference type="SAM" id="MobiDB-lite"/>
    </source>
</evidence>
<feature type="binding site" evidence="6">
    <location>
        <position position="105"/>
    </location>
    <ligand>
        <name>S-adenosyl-L-methionine</name>
        <dbReference type="ChEBI" id="CHEBI:59789"/>
    </ligand>
</feature>
<dbReference type="OrthoDB" id="9806637at2"/>
<dbReference type="STRING" id="536979.SAMN04488055_3344"/>
<dbReference type="SUPFAM" id="SSF53335">
    <property type="entry name" value="S-adenosyl-L-methionine-dependent methyltransferases"/>
    <property type="match status" value="1"/>
</dbReference>
<dbReference type="InterPro" id="IPR023397">
    <property type="entry name" value="SAM-dep_MeTrfase_MraW_recog"/>
</dbReference>
<dbReference type="Gene3D" id="1.10.150.170">
    <property type="entry name" value="Putative methyltransferase TM0872, insert domain"/>
    <property type="match status" value="1"/>
</dbReference>
<dbReference type="RefSeq" id="WP_074240308.1">
    <property type="nucleotide sequence ID" value="NZ_FSRA01000001.1"/>
</dbReference>
<dbReference type="GO" id="GO:0070475">
    <property type="term" value="P:rRNA base methylation"/>
    <property type="evidence" value="ECO:0007669"/>
    <property type="project" value="UniProtKB-UniRule"/>
</dbReference>
<keyword evidence="5 6" id="KW-0949">S-adenosyl-L-methionine</keyword>
<dbReference type="GO" id="GO:0071424">
    <property type="term" value="F:rRNA (cytosine-N4-)-methyltransferase activity"/>
    <property type="evidence" value="ECO:0007669"/>
    <property type="project" value="UniProtKB-UniRule"/>
</dbReference>
<reference evidence="8 9" key="1">
    <citation type="submission" date="2016-11" db="EMBL/GenBank/DDBJ databases">
        <authorList>
            <person name="Jaros S."/>
            <person name="Januszkiewicz K."/>
            <person name="Wedrychowicz H."/>
        </authorList>
    </citation>
    <scope>NUCLEOTIDE SEQUENCE [LARGE SCALE GENOMIC DNA]</scope>
    <source>
        <strain evidence="8 9">DSM 24787</strain>
    </source>
</reference>
<keyword evidence="4 6" id="KW-0808">Transferase</keyword>
<proteinExistence type="inferred from homology"/>
<sequence>MEPSQYHLPVLLHEVVEHLQIKPNGTYVDVTFGGGGHSRAILEKLGPQGRLIVFDQDEDAYRNRIIDDRVTFVRENFRHLHRFMKLHKALDADGLLADLGVSSHQFDTGARGFSTRFDGNLDMRMDTRNAKTAADILHTYSEQRLLQIFQDYGEVTNSKTLAKTIVQLRKAHPLRTITEFKSLIQPIVKGNPAKYLAQVFQALRIEVNDELGALKDLLTQSQQVLKPGGILAVITFHSLEDRLVKNYMKTGSFEATDDNPYAFETPPKLFKPVTKKPVTASEAELKANPRSRSAKLRIAEKV</sequence>
<dbReference type="SUPFAM" id="SSF81799">
    <property type="entry name" value="Putative methyltransferase TM0872, insert domain"/>
    <property type="match status" value="1"/>
</dbReference>
<dbReference type="Gene3D" id="3.40.50.150">
    <property type="entry name" value="Vaccinia Virus protein VP39"/>
    <property type="match status" value="1"/>
</dbReference>
<keyword evidence="9" id="KW-1185">Reference proteome</keyword>
<dbReference type="EC" id="2.1.1.199" evidence="6"/>
<dbReference type="PANTHER" id="PTHR11265:SF0">
    <property type="entry name" value="12S RRNA N4-METHYLCYTIDINE METHYLTRANSFERASE"/>
    <property type="match status" value="1"/>
</dbReference>
<evidence type="ECO:0000256" key="4">
    <source>
        <dbReference type="ARBA" id="ARBA00022679"/>
    </source>
</evidence>
<evidence type="ECO:0000256" key="1">
    <source>
        <dbReference type="ARBA" id="ARBA00010396"/>
    </source>
</evidence>
<feature type="region of interest" description="Disordered" evidence="7">
    <location>
        <begin position="280"/>
        <end position="302"/>
    </location>
</feature>
<evidence type="ECO:0000256" key="5">
    <source>
        <dbReference type="ARBA" id="ARBA00022691"/>
    </source>
</evidence>
<dbReference type="InterPro" id="IPR029063">
    <property type="entry name" value="SAM-dependent_MTases_sf"/>
</dbReference>
<feature type="binding site" evidence="6">
    <location>
        <begin position="35"/>
        <end position="37"/>
    </location>
    <ligand>
        <name>S-adenosyl-L-methionine</name>
        <dbReference type="ChEBI" id="CHEBI:59789"/>
    </ligand>
</feature>
<feature type="binding site" evidence="6">
    <location>
        <position position="77"/>
    </location>
    <ligand>
        <name>S-adenosyl-L-methionine</name>
        <dbReference type="ChEBI" id="CHEBI:59789"/>
    </ligand>
</feature>
<feature type="binding site" evidence="6">
    <location>
        <position position="55"/>
    </location>
    <ligand>
        <name>S-adenosyl-L-methionine</name>
        <dbReference type="ChEBI" id="CHEBI:59789"/>
    </ligand>
</feature>
<comment type="subcellular location">
    <subcellularLocation>
        <location evidence="6">Cytoplasm</location>
    </subcellularLocation>
</comment>
<dbReference type="NCBIfam" id="TIGR00006">
    <property type="entry name" value="16S rRNA (cytosine(1402)-N(4))-methyltransferase RsmH"/>
    <property type="match status" value="1"/>
</dbReference>
<dbReference type="PANTHER" id="PTHR11265">
    <property type="entry name" value="S-ADENOSYL-METHYLTRANSFERASE MRAW"/>
    <property type="match status" value="1"/>
</dbReference>
<dbReference type="InterPro" id="IPR002903">
    <property type="entry name" value="RsmH"/>
</dbReference>
<protein>
    <recommendedName>
        <fullName evidence="6">Ribosomal RNA small subunit methyltransferase H</fullName>
        <ecNumber evidence="6">2.1.1.199</ecNumber>
    </recommendedName>
    <alternativeName>
        <fullName evidence="6">16S rRNA m(4)C1402 methyltransferase</fullName>
    </alternativeName>
    <alternativeName>
        <fullName evidence="6">rRNA (cytosine-N(4)-)-methyltransferase RsmH</fullName>
    </alternativeName>
</protein>
<comment type="function">
    <text evidence="6">Specifically methylates the N4 position of cytidine in position 1402 (C1402) of 16S rRNA.</text>
</comment>
<evidence type="ECO:0000256" key="3">
    <source>
        <dbReference type="ARBA" id="ARBA00022603"/>
    </source>
</evidence>
<dbReference type="Pfam" id="PF01795">
    <property type="entry name" value="Methyltransf_5"/>
    <property type="match status" value="1"/>
</dbReference>
<dbReference type="AlphaFoldDB" id="A0A1N6HF89"/>
<keyword evidence="6" id="KW-0963">Cytoplasm</keyword>
<comment type="similarity">
    <text evidence="1 6">Belongs to the methyltransferase superfamily. RsmH family.</text>
</comment>
<dbReference type="HAMAP" id="MF_01007">
    <property type="entry name" value="16SrRNA_methyltr_H"/>
    <property type="match status" value="1"/>
</dbReference>
<dbReference type="EMBL" id="FSRA01000001">
    <property type="protein sequence ID" value="SIO18420.1"/>
    <property type="molecule type" value="Genomic_DNA"/>
</dbReference>
<evidence type="ECO:0000313" key="8">
    <source>
        <dbReference type="EMBL" id="SIO18420.1"/>
    </source>
</evidence>
<dbReference type="PIRSF" id="PIRSF004486">
    <property type="entry name" value="MraW"/>
    <property type="match status" value="1"/>
</dbReference>
<gene>
    <name evidence="6" type="primary">rsmH</name>
    <name evidence="8" type="ORF">SAMN04488055_3344</name>
</gene>
<keyword evidence="2 6" id="KW-0698">rRNA processing</keyword>
<keyword evidence="3 6" id="KW-0489">Methyltransferase</keyword>
<evidence type="ECO:0000256" key="2">
    <source>
        <dbReference type="ARBA" id="ARBA00022552"/>
    </source>
</evidence>
<evidence type="ECO:0000256" key="6">
    <source>
        <dbReference type="HAMAP-Rule" id="MF_01007"/>
    </source>
</evidence>
<dbReference type="Proteomes" id="UP000185003">
    <property type="component" value="Unassembled WGS sequence"/>
</dbReference>
<evidence type="ECO:0000313" key="9">
    <source>
        <dbReference type="Proteomes" id="UP000185003"/>
    </source>
</evidence>
<accession>A0A1N6HF89</accession>
<organism evidence="8 9">
    <name type="scientific">Chitinophaga niabensis</name>
    <dbReference type="NCBI Taxonomy" id="536979"/>
    <lineage>
        <taxon>Bacteria</taxon>
        <taxon>Pseudomonadati</taxon>
        <taxon>Bacteroidota</taxon>
        <taxon>Chitinophagia</taxon>
        <taxon>Chitinophagales</taxon>
        <taxon>Chitinophagaceae</taxon>
        <taxon>Chitinophaga</taxon>
    </lineage>
</organism>
<feature type="binding site" evidence="6">
    <location>
        <position position="98"/>
    </location>
    <ligand>
        <name>S-adenosyl-L-methionine</name>
        <dbReference type="ChEBI" id="CHEBI:59789"/>
    </ligand>
</feature>